<feature type="domain" description="Ig-like" evidence="2">
    <location>
        <begin position="42"/>
        <end position="145"/>
    </location>
</feature>
<evidence type="ECO:0000259" key="2">
    <source>
        <dbReference type="PROSITE" id="PS50835"/>
    </source>
</evidence>
<gene>
    <name evidence="3" type="ORF">OS493_030233</name>
</gene>
<feature type="chain" id="PRO_5040926112" description="Ig-like domain-containing protein" evidence="1">
    <location>
        <begin position="33"/>
        <end position="321"/>
    </location>
</feature>
<dbReference type="EMBL" id="MU827809">
    <property type="protein sequence ID" value="KAJ7324060.1"/>
    <property type="molecule type" value="Genomic_DNA"/>
</dbReference>
<evidence type="ECO:0000313" key="3">
    <source>
        <dbReference type="EMBL" id="KAJ7324060.1"/>
    </source>
</evidence>
<proteinExistence type="predicted"/>
<feature type="signal peptide" evidence="1">
    <location>
        <begin position="1"/>
        <end position="32"/>
    </location>
</feature>
<dbReference type="Gene3D" id="2.60.40.10">
    <property type="entry name" value="Immunoglobulins"/>
    <property type="match status" value="1"/>
</dbReference>
<dbReference type="InterPro" id="IPR036179">
    <property type="entry name" value="Ig-like_dom_sf"/>
</dbReference>
<dbReference type="SUPFAM" id="SSF48726">
    <property type="entry name" value="Immunoglobulin"/>
    <property type="match status" value="1"/>
</dbReference>
<dbReference type="PROSITE" id="PS50835">
    <property type="entry name" value="IG_LIKE"/>
    <property type="match status" value="1"/>
</dbReference>
<organism evidence="3 4">
    <name type="scientific">Desmophyllum pertusum</name>
    <dbReference type="NCBI Taxonomy" id="174260"/>
    <lineage>
        <taxon>Eukaryota</taxon>
        <taxon>Metazoa</taxon>
        <taxon>Cnidaria</taxon>
        <taxon>Anthozoa</taxon>
        <taxon>Hexacorallia</taxon>
        <taxon>Scleractinia</taxon>
        <taxon>Caryophylliina</taxon>
        <taxon>Caryophylliidae</taxon>
        <taxon>Desmophyllum</taxon>
    </lineage>
</organism>
<evidence type="ECO:0000313" key="4">
    <source>
        <dbReference type="Proteomes" id="UP001163046"/>
    </source>
</evidence>
<dbReference type="Proteomes" id="UP001163046">
    <property type="component" value="Unassembled WGS sequence"/>
</dbReference>
<name>A0A9W9Y8Q4_9CNID</name>
<dbReference type="AlphaFoldDB" id="A0A9W9Y8Q4"/>
<accession>A0A9W9Y8Q4</accession>
<keyword evidence="1" id="KW-0732">Signal</keyword>
<dbReference type="InterPro" id="IPR007110">
    <property type="entry name" value="Ig-like_dom"/>
</dbReference>
<comment type="caution">
    <text evidence="3">The sequence shown here is derived from an EMBL/GenBank/DDBJ whole genome shotgun (WGS) entry which is preliminary data.</text>
</comment>
<reference evidence="3" key="1">
    <citation type="submission" date="2023-01" db="EMBL/GenBank/DDBJ databases">
        <title>Genome assembly of the deep-sea coral Lophelia pertusa.</title>
        <authorList>
            <person name="Herrera S."/>
            <person name="Cordes E."/>
        </authorList>
    </citation>
    <scope>NUCLEOTIDE SEQUENCE</scope>
    <source>
        <strain evidence="3">USNM1676648</strain>
        <tissue evidence="3">Polyp</tissue>
    </source>
</reference>
<dbReference type="SMART" id="SM00409">
    <property type="entry name" value="IG"/>
    <property type="match status" value="1"/>
</dbReference>
<dbReference type="InterPro" id="IPR003599">
    <property type="entry name" value="Ig_sub"/>
</dbReference>
<sequence>MVANISRLVCRAEYFLILLAACGLLILPRVTCQSCNSQRGEPLIKISSTPSSNELRVGASIKLTCTAWQTDELTMRSPEKRPYTIYWYDPQDKRVGERCQAGLPAAKEMSCSLMVGPLTKKQFGFYTCKAINGYKECSNKRFEINLEDSRRGMVLSMSSTLRCFPFAMWSLILKMENESNETVEYHMSVDDTRSIVAKPATEEITDYDRFLSWSHGSYSMFESKRFRNRFVGCNTEGNVKLIHVHDKSRPDPRALFLIHRYNSGTYETERSEAAEDTGTEDGCDRSLTALVVLVLIVCDPAEQHEENNAFKLARKFWYIAR</sequence>
<protein>
    <recommendedName>
        <fullName evidence="2">Ig-like domain-containing protein</fullName>
    </recommendedName>
</protein>
<dbReference type="InterPro" id="IPR013783">
    <property type="entry name" value="Ig-like_fold"/>
</dbReference>
<evidence type="ECO:0000256" key="1">
    <source>
        <dbReference type="SAM" id="SignalP"/>
    </source>
</evidence>
<keyword evidence="4" id="KW-1185">Reference proteome</keyword>